<dbReference type="InterPro" id="IPR027417">
    <property type="entry name" value="P-loop_NTPase"/>
</dbReference>
<dbReference type="Pfam" id="PF20446">
    <property type="entry name" value="ABC_N"/>
    <property type="match status" value="1"/>
</dbReference>
<feature type="domain" description="ATPase of the ABC class C-terminal" evidence="2">
    <location>
        <begin position="321"/>
        <end position="567"/>
    </location>
</feature>
<dbReference type="InterPro" id="IPR046833">
    <property type="entry name" value="ABC_N"/>
</dbReference>
<dbReference type="Proteomes" id="UP001176521">
    <property type="component" value="Unassembled WGS sequence"/>
</dbReference>
<feature type="compositionally biased region" description="Low complexity" evidence="1">
    <location>
        <begin position="1"/>
        <end position="10"/>
    </location>
</feature>
<dbReference type="InterPro" id="IPR019195">
    <property type="entry name" value="ABC_ATPase_put"/>
</dbReference>
<evidence type="ECO:0000259" key="4">
    <source>
        <dbReference type="Pfam" id="PF21117"/>
    </source>
</evidence>
<protein>
    <submittedName>
        <fullName evidence="5">Uncharacterized protein</fullName>
    </submittedName>
</protein>
<dbReference type="Pfam" id="PF09818">
    <property type="entry name" value="ABC_ATPase"/>
    <property type="match status" value="1"/>
</dbReference>
<feature type="compositionally biased region" description="Gly residues" evidence="1">
    <location>
        <begin position="13"/>
        <end position="22"/>
    </location>
</feature>
<dbReference type="EMBL" id="JAPDMQ010000229">
    <property type="protein sequence ID" value="KAK0529950.1"/>
    <property type="molecule type" value="Genomic_DNA"/>
</dbReference>
<keyword evidence="6" id="KW-1185">Reference proteome</keyword>
<evidence type="ECO:0000313" key="5">
    <source>
        <dbReference type="EMBL" id="KAK0529950.1"/>
    </source>
</evidence>
<feature type="domain" description="ATPase of the ABC class N-terminal" evidence="3">
    <location>
        <begin position="92"/>
        <end position="305"/>
    </location>
</feature>
<evidence type="ECO:0000256" key="1">
    <source>
        <dbReference type="SAM" id="MobiDB-lite"/>
    </source>
</evidence>
<feature type="region of interest" description="Disordered" evidence="1">
    <location>
        <begin position="1"/>
        <end position="40"/>
    </location>
</feature>
<evidence type="ECO:0000313" key="6">
    <source>
        <dbReference type="Proteomes" id="UP001176521"/>
    </source>
</evidence>
<dbReference type="PANTHER" id="PTHR38149">
    <property type="entry name" value="ATPASE"/>
    <property type="match status" value="1"/>
</dbReference>
<dbReference type="Gene3D" id="3.40.50.300">
    <property type="entry name" value="P-loop containing nucleotide triphosphate hydrolases"/>
    <property type="match status" value="1"/>
</dbReference>
<dbReference type="SUPFAM" id="SSF52540">
    <property type="entry name" value="P-loop containing nucleoside triphosphate hydrolases"/>
    <property type="match status" value="1"/>
</dbReference>
<evidence type="ECO:0000259" key="3">
    <source>
        <dbReference type="Pfam" id="PF20446"/>
    </source>
</evidence>
<gene>
    <name evidence="5" type="ORF">OC842_004090</name>
</gene>
<feature type="domain" description="MRB1590-like C-terminal" evidence="4">
    <location>
        <begin position="621"/>
        <end position="721"/>
    </location>
</feature>
<proteinExistence type="predicted"/>
<sequence>MSGSGAAARGARGRGGGGGWAGASGSSSAGRGHGQGQGRGRGAYFKALYGGGGSKRARMDLDADADAEASSSSAVPGSSRQQDRALARPWTELESFFHSREGKPYPAYRDLLGCVWAFPNTWAATGSAAGAGLKTAQWTLQADSVQADPFAPPSHFRAFVPHAVARVAPPDVMGRIQGGEGAQAKEAGPAASATSSFRRTAIADFLLRRLVRAFQSATDEWDAYVHSAASSAGGWGSGWSSGKGGQLEIDAPGQQILDRSALRFGEDGTIEVRFRVGLPAKGRSILGREAHHLFTSIVPRALEQGLSLAHIDPAAFSIYLASAEDSHALQAQLRSHNLVTFIGNGSVLPRASGASDEPLPRDCAVESVSPQSLETTLKTPHRGEVRGLGLRKGTLTVLIGGGFHGKSTLLEAIAAGVYVHKAGDGRELVSTVDTAMLIQSEDGRSVSNVDISPFIKYLPSGKSTTAFSTKNASGSTSCSASLIEALELGSELILIDEDTTAANWLQREAAMAQLVLREPISPFVDHVRALVDGGQRSVVLVCGSSTHFLKHADHVLLLEDYRTRVLDLKTFPSSPRLSKKSIFEVPRGTCQIRVRNEAFYRDEQATPAAAVDEDLSLDLRRHVPHVVSPSQARAIAAVLNQLPQRVGEWGHPLSSSSSKVPLRTLVDGIDALMGGGGGEGGTGAGVEMLQYPAGSAPEGNLARPRKVDIGAVLNRLRVAQFK</sequence>
<accession>A0AAN6GA89</accession>
<organism evidence="5 6">
    <name type="scientific">Tilletia horrida</name>
    <dbReference type="NCBI Taxonomy" id="155126"/>
    <lineage>
        <taxon>Eukaryota</taxon>
        <taxon>Fungi</taxon>
        <taxon>Dikarya</taxon>
        <taxon>Basidiomycota</taxon>
        <taxon>Ustilaginomycotina</taxon>
        <taxon>Exobasidiomycetes</taxon>
        <taxon>Tilletiales</taxon>
        <taxon>Tilletiaceae</taxon>
        <taxon>Tilletia</taxon>
    </lineage>
</organism>
<reference evidence="5" key="1">
    <citation type="journal article" date="2023" name="PhytoFront">
        <title>Draft Genome Resources of Seven Strains of Tilletia horrida, Causal Agent of Kernel Smut of Rice.</title>
        <authorList>
            <person name="Khanal S."/>
            <person name="Antony Babu S."/>
            <person name="Zhou X.G."/>
        </authorList>
    </citation>
    <scope>NUCLEOTIDE SEQUENCE</scope>
    <source>
        <strain evidence="5">TX3</strain>
    </source>
</reference>
<dbReference type="AlphaFoldDB" id="A0AAN6GA89"/>
<dbReference type="InterPro" id="IPR049069">
    <property type="entry name" value="MRB1590-like_C"/>
</dbReference>
<name>A0AAN6GA89_9BASI</name>
<feature type="compositionally biased region" description="Low complexity" evidence="1">
    <location>
        <begin position="68"/>
        <end position="79"/>
    </location>
</feature>
<dbReference type="InterPro" id="IPR046834">
    <property type="entry name" value="ABC_ATPase_C"/>
</dbReference>
<comment type="caution">
    <text evidence="5">The sequence shown here is derived from an EMBL/GenBank/DDBJ whole genome shotgun (WGS) entry which is preliminary data.</text>
</comment>
<dbReference type="Pfam" id="PF21117">
    <property type="entry name" value="MRB1590_C"/>
    <property type="match status" value="1"/>
</dbReference>
<feature type="compositionally biased region" description="Gly residues" evidence="1">
    <location>
        <begin position="31"/>
        <end position="40"/>
    </location>
</feature>
<feature type="region of interest" description="Disordered" evidence="1">
    <location>
        <begin position="59"/>
        <end position="85"/>
    </location>
</feature>
<dbReference type="PANTHER" id="PTHR38149:SF1">
    <property type="entry name" value="ATPASE"/>
    <property type="match status" value="1"/>
</dbReference>
<evidence type="ECO:0000259" key="2">
    <source>
        <dbReference type="Pfam" id="PF09818"/>
    </source>
</evidence>